<proteinExistence type="predicted"/>
<reference evidence="2 4" key="1">
    <citation type="journal article" date="2012" name="Nature">
        <title>Algal genomes reveal evolutionary mosaicism and the fate of nucleomorphs.</title>
        <authorList>
            <consortium name="DOE Joint Genome Institute"/>
            <person name="Curtis B.A."/>
            <person name="Tanifuji G."/>
            <person name="Burki F."/>
            <person name="Gruber A."/>
            <person name="Irimia M."/>
            <person name="Maruyama S."/>
            <person name="Arias M.C."/>
            <person name="Ball S.G."/>
            <person name="Gile G.H."/>
            <person name="Hirakawa Y."/>
            <person name="Hopkins J.F."/>
            <person name="Kuo A."/>
            <person name="Rensing S.A."/>
            <person name="Schmutz J."/>
            <person name="Symeonidi A."/>
            <person name="Elias M."/>
            <person name="Eveleigh R.J."/>
            <person name="Herman E.K."/>
            <person name="Klute M.J."/>
            <person name="Nakayama T."/>
            <person name="Obornik M."/>
            <person name="Reyes-Prieto A."/>
            <person name="Armbrust E.V."/>
            <person name="Aves S.J."/>
            <person name="Beiko R.G."/>
            <person name="Coutinho P."/>
            <person name="Dacks J.B."/>
            <person name="Durnford D.G."/>
            <person name="Fast N.M."/>
            <person name="Green B.R."/>
            <person name="Grisdale C.J."/>
            <person name="Hempel F."/>
            <person name="Henrissat B."/>
            <person name="Hoppner M.P."/>
            <person name="Ishida K."/>
            <person name="Kim E."/>
            <person name="Koreny L."/>
            <person name="Kroth P.G."/>
            <person name="Liu Y."/>
            <person name="Malik S.B."/>
            <person name="Maier U.G."/>
            <person name="McRose D."/>
            <person name="Mock T."/>
            <person name="Neilson J.A."/>
            <person name="Onodera N.T."/>
            <person name="Poole A.M."/>
            <person name="Pritham E.J."/>
            <person name="Richards T.A."/>
            <person name="Rocap G."/>
            <person name="Roy S.W."/>
            <person name="Sarai C."/>
            <person name="Schaack S."/>
            <person name="Shirato S."/>
            <person name="Slamovits C.H."/>
            <person name="Spencer D.F."/>
            <person name="Suzuki S."/>
            <person name="Worden A.Z."/>
            <person name="Zauner S."/>
            <person name="Barry K."/>
            <person name="Bell C."/>
            <person name="Bharti A.K."/>
            <person name="Crow J.A."/>
            <person name="Grimwood J."/>
            <person name="Kramer R."/>
            <person name="Lindquist E."/>
            <person name="Lucas S."/>
            <person name="Salamov A."/>
            <person name="McFadden G.I."/>
            <person name="Lane C.E."/>
            <person name="Keeling P.J."/>
            <person name="Gray M.W."/>
            <person name="Grigoriev I.V."/>
            <person name="Archibald J.M."/>
        </authorList>
    </citation>
    <scope>NUCLEOTIDE SEQUENCE</scope>
    <source>
        <strain evidence="2 4">CCMP2712</strain>
    </source>
</reference>
<protein>
    <submittedName>
        <fullName evidence="2 3">Uncharacterized protein</fullName>
    </submittedName>
</protein>
<name>L1JAU3_GUITC</name>
<dbReference type="PaxDb" id="55529-EKX45427"/>
<feature type="transmembrane region" description="Helical" evidence="1">
    <location>
        <begin position="38"/>
        <end position="58"/>
    </location>
</feature>
<evidence type="ECO:0000313" key="3">
    <source>
        <dbReference type="EnsemblProtists" id="EKX45427"/>
    </source>
</evidence>
<keyword evidence="4" id="KW-1185">Reference proteome</keyword>
<dbReference type="Proteomes" id="UP000011087">
    <property type="component" value="Unassembled WGS sequence"/>
</dbReference>
<evidence type="ECO:0000256" key="1">
    <source>
        <dbReference type="SAM" id="Phobius"/>
    </source>
</evidence>
<dbReference type="EnsemblProtists" id="EKX45427">
    <property type="protein sequence ID" value="EKX45427"/>
    <property type="gene ID" value="GUITHDRAFT_152716"/>
</dbReference>
<organism evidence="2">
    <name type="scientific">Guillardia theta (strain CCMP2712)</name>
    <name type="common">Cryptophyte</name>
    <dbReference type="NCBI Taxonomy" id="905079"/>
    <lineage>
        <taxon>Eukaryota</taxon>
        <taxon>Cryptophyceae</taxon>
        <taxon>Pyrenomonadales</taxon>
        <taxon>Geminigeraceae</taxon>
        <taxon>Guillardia</taxon>
    </lineage>
</organism>
<dbReference type="KEGG" id="gtt:GUITHDRAFT_152716"/>
<evidence type="ECO:0000313" key="2">
    <source>
        <dbReference type="EMBL" id="EKX45427.1"/>
    </source>
</evidence>
<keyword evidence="1" id="KW-0472">Membrane</keyword>
<dbReference type="AlphaFoldDB" id="L1JAU3"/>
<sequence>MTMQGLCRLNEYDVNVGLSERCLPPSIMVYFSSATGYGAGYSLILGAAVAGMATLLMLRG</sequence>
<accession>L1JAU3</accession>
<keyword evidence="1" id="KW-1133">Transmembrane helix</keyword>
<reference evidence="3" key="3">
    <citation type="submission" date="2016-03" db="UniProtKB">
        <authorList>
            <consortium name="EnsemblProtists"/>
        </authorList>
    </citation>
    <scope>IDENTIFICATION</scope>
</reference>
<evidence type="ECO:0000313" key="4">
    <source>
        <dbReference type="Proteomes" id="UP000011087"/>
    </source>
</evidence>
<keyword evidence="1" id="KW-0812">Transmembrane</keyword>
<reference evidence="4" key="2">
    <citation type="submission" date="2012-11" db="EMBL/GenBank/DDBJ databases">
        <authorList>
            <person name="Kuo A."/>
            <person name="Curtis B.A."/>
            <person name="Tanifuji G."/>
            <person name="Burki F."/>
            <person name="Gruber A."/>
            <person name="Irimia M."/>
            <person name="Maruyama S."/>
            <person name="Arias M.C."/>
            <person name="Ball S.G."/>
            <person name="Gile G.H."/>
            <person name="Hirakawa Y."/>
            <person name="Hopkins J.F."/>
            <person name="Rensing S.A."/>
            <person name="Schmutz J."/>
            <person name="Symeonidi A."/>
            <person name="Elias M."/>
            <person name="Eveleigh R.J."/>
            <person name="Herman E.K."/>
            <person name="Klute M.J."/>
            <person name="Nakayama T."/>
            <person name="Obornik M."/>
            <person name="Reyes-Prieto A."/>
            <person name="Armbrust E.V."/>
            <person name="Aves S.J."/>
            <person name="Beiko R.G."/>
            <person name="Coutinho P."/>
            <person name="Dacks J.B."/>
            <person name="Durnford D.G."/>
            <person name="Fast N.M."/>
            <person name="Green B.R."/>
            <person name="Grisdale C."/>
            <person name="Hempe F."/>
            <person name="Henrissat B."/>
            <person name="Hoppner M.P."/>
            <person name="Ishida K.-I."/>
            <person name="Kim E."/>
            <person name="Koreny L."/>
            <person name="Kroth P.G."/>
            <person name="Liu Y."/>
            <person name="Malik S.-B."/>
            <person name="Maier U.G."/>
            <person name="McRose D."/>
            <person name="Mock T."/>
            <person name="Neilson J.A."/>
            <person name="Onodera N.T."/>
            <person name="Poole A.M."/>
            <person name="Pritham E.J."/>
            <person name="Richards T.A."/>
            <person name="Rocap G."/>
            <person name="Roy S.W."/>
            <person name="Sarai C."/>
            <person name="Schaack S."/>
            <person name="Shirato S."/>
            <person name="Slamovits C.H."/>
            <person name="Spencer D.F."/>
            <person name="Suzuki S."/>
            <person name="Worden A.Z."/>
            <person name="Zauner S."/>
            <person name="Barry K."/>
            <person name="Bell C."/>
            <person name="Bharti A.K."/>
            <person name="Crow J.A."/>
            <person name="Grimwood J."/>
            <person name="Kramer R."/>
            <person name="Lindquist E."/>
            <person name="Lucas S."/>
            <person name="Salamov A."/>
            <person name="McFadden G.I."/>
            <person name="Lane C.E."/>
            <person name="Keeling P.J."/>
            <person name="Gray M.W."/>
            <person name="Grigoriev I.V."/>
            <person name="Archibald J.M."/>
        </authorList>
    </citation>
    <scope>NUCLEOTIDE SEQUENCE</scope>
    <source>
        <strain evidence="4">CCMP2712</strain>
    </source>
</reference>
<gene>
    <name evidence="2" type="ORF">GUITHDRAFT_152716</name>
</gene>
<dbReference type="HOGENOM" id="CLU_2946536_0_0_1"/>
<dbReference type="GeneID" id="17302092"/>
<dbReference type="RefSeq" id="XP_005832407.1">
    <property type="nucleotide sequence ID" value="XM_005832350.1"/>
</dbReference>
<dbReference type="EMBL" id="JH992999">
    <property type="protein sequence ID" value="EKX45427.1"/>
    <property type="molecule type" value="Genomic_DNA"/>
</dbReference>